<dbReference type="GeneID" id="30155324"/>
<feature type="compositionally biased region" description="Acidic residues" evidence="1">
    <location>
        <begin position="619"/>
        <end position="638"/>
    </location>
</feature>
<dbReference type="GO" id="GO:0031573">
    <property type="term" value="P:mitotic intra-S DNA damage checkpoint signaling"/>
    <property type="evidence" value="ECO:0007669"/>
    <property type="project" value="TreeGrafter"/>
</dbReference>
<dbReference type="GO" id="GO:0006281">
    <property type="term" value="P:DNA repair"/>
    <property type="evidence" value="ECO:0007669"/>
    <property type="project" value="TreeGrafter"/>
</dbReference>
<feature type="compositionally biased region" description="Acidic residues" evidence="1">
    <location>
        <begin position="480"/>
        <end position="497"/>
    </location>
</feature>
<feature type="compositionally biased region" description="Polar residues" evidence="1">
    <location>
        <begin position="558"/>
        <end position="568"/>
    </location>
</feature>
<gene>
    <name evidence="2" type="ORF">L202_04015</name>
</gene>
<name>A0A1E3HPW9_9TREE</name>
<evidence type="ECO:0008006" key="4">
    <source>
        <dbReference type="Google" id="ProtNLM"/>
    </source>
</evidence>
<dbReference type="Gene3D" id="3.70.10.10">
    <property type="match status" value="1"/>
</dbReference>
<dbReference type="EMBL" id="AWGJ01000006">
    <property type="protein sequence ID" value="ODN78374.1"/>
    <property type="molecule type" value="Genomic_DNA"/>
</dbReference>
<feature type="compositionally biased region" description="Polar residues" evidence="1">
    <location>
        <begin position="509"/>
        <end position="518"/>
    </location>
</feature>
<dbReference type="PANTHER" id="PTHR15237">
    <property type="entry name" value="DNA REPAIR PROTEIN RAD9"/>
    <property type="match status" value="1"/>
</dbReference>
<keyword evidence="3" id="KW-1185">Reference proteome</keyword>
<dbReference type="GO" id="GO:0000076">
    <property type="term" value="P:DNA replication checkpoint signaling"/>
    <property type="evidence" value="ECO:0007669"/>
    <property type="project" value="TreeGrafter"/>
</dbReference>
<feature type="compositionally biased region" description="Basic residues" evidence="1">
    <location>
        <begin position="375"/>
        <end position="387"/>
    </location>
</feature>
<feature type="compositionally biased region" description="Polar residues" evidence="1">
    <location>
        <begin position="456"/>
        <end position="470"/>
    </location>
</feature>
<feature type="region of interest" description="Disordered" evidence="1">
    <location>
        <begin position="344"/>
        <end position="656"/>
    </location>
</feature>
<dbReference type="RefSeq" id="XP_018993420.1">
    <property type="nucleotide sequence ID" value="XM_019137984.1"/>
</dbReference>
<dbReference type="InterPro" id="IPR046938">
    <property type="entry name" value="DNA_clamp_sf"/>
</dbReference>
<dbReference type="PANTHER" id="PTHR15237:SF0">
    <property type="entry name" value="CELL CYCLE CHECKPOINT CONTROL PROTEIN"/>
    <property type="match status" value="1"/>
</dbReference>
<dbReference type="OrthoDB" id="60092at2759"/>
<dbReference type="STRING" id="1295533.A0A1E3HPW9"/>
<feature type="compositionally biased region" description="Acidic residues" evidence="1">
    <location>
        <begin position="136"/>
        <end position="147"/>
    </location>
</feature>
<feature type="compositionally biased region" description="Basic and acidic residues" evidence="1">
    <location>
        <begin position="120"/>
        <end position="135"/>
    </location>
</feature>
<dbReference type="AlphaFoldDB" id="A0A1E3HPW9"/>
<feature type="compositionally biased region" description="Polar residues" evidence="1">
    <location>
        <begin position="413"/>
        <end position="432"/>
    </location>
</feature>
<dbReference type="GO" id="GO:0030896">
    <property type="term" value="C:checkpoint clamp complex"/>
    <property type="evidence" value="ECO:0007669"/>
    <property type="project" value="InterPro"/>
</dbReference>
<evidence type="ECO:0000313" key="3">
    <source>
        <dbReference type="Proteomes" id="UP000094065"/>
    </source>
</evidence>
<proteinExistence type="predicted"/>
<evidence type="ECO:0000256" key="1">
    <source>
        <dbReference type="SAM" id="MobiDB-lite"/>
    </source>
</evidence>
<dbReference type="Proteomes" id="UP000094065">
    <property type="component" value="Unassembled WGS sequence"/>
</dbReference>
<feature type="compositionally biased region" description="Basic and acidic residues" evidence="1">
    <location>
        <begin position="528"/>
        <end position="544"/>
    </location>
</feature>
<comment type="caution">
    <text evidence="2">The sequence shown here is derived from an EMBL/GenBank/DDBJ whole genome shotgun (WGS) entry which is preliminary data.</text>
</comment>
<dbReference type="InterPro" id="IPR007268">
    <property type="entry name" value="Rad9/Ddc1"/>
</dbReference>
<reference evidence="2 3" key="1">
    <citation type="submission" date="2016-06" db="EMBL/GenBank/DDBJ databases">
        <title>Evolution of pathogenesis and genome organization in the Tremellales.</title>
        <authorList>
            <person name="Cuomo C."/>
            <person name="Litvintseva A."/>
            <person name="Heitman J."/>
            <person name="Chen Y."/>
            <person name="Sun S."/>
            <person name="Springer D."/>
            <person name="Dromer F."/>
            <person name="Young S."/>
            <person name="Zeng Q."/>
            <person name="Chapman S."/>
            <person name="Gujja S."/>
            <person name="Saif S."/>
            <person name="Birren B."/>
        </authorList>
    </citation>
    <scope>NUCLEOTIDE SEQUENCE [LARGE SCALE GENOMIC DNA]</scope>
    <source>
        <strain evidence="2 3">CBS 6039</strain>
    </source>
</reference>
<feature type="compositionally biased region" description="Polar residues" evidence="1">
    <location>
        <begin position="348"/>
        <end position="359"/>
    </location>
</feature>
<sequence>MEATLKDNGIRTFVKLLQCASKFGDDLHICVGPTCWEMSSIDPSKTAYVKYSLERDFFQYWRRKSNVRGEIKCRVFVKSILAILGKPAQMASVQKIELKIVDPSAELRPRSRINKRRRREAQEVPADRNFIKKEGNEDEDTDEDEDEAQAGLQAKLVIRLCCEHGVIRKHSLHLATSAFDRVNVDPETTPSHFTISSRILREWLEHFTISFPSSRDALNPTGGLSQLCWLFAEDHVRIKSLEGGGGAGLSTEIKVDTQEFEDFELFGDRVDMRMPMKEFKAVLSLAEQLSITLNVSFSTADQPLTLTNLEDELEDLTIFCAVATSKEEEAFAGVHLAHEIEPARAASREQSMNRGTARSAQVEVGGPAGSGASSARRKGAGTQRRPKLSLSASKPVEEEEERLVTVYLPSRAAASQPQSQVNPRASASPQKSRSNDQEPLFLPLSQDRSPPPDAGPSNTQSGGVRMTQQEVLDYAGLGDIDMDELGDMMNDEEEEEEARASQIPPPSAHPQQPATSSRAPMGSQARFKAREKERQERITQRETLGRVGPSRSLEQENVVDTTEANENDFTWDPTIDMDPNLMGELDAPAERPFASTSKDARRQALSDVEMEEERKPEISDNDGEVVDDWDDDGDDDEGALGPTQYDVNSKYRPLFD</sequence>
<dbReference type="Pfam" id="PF04139">
    <property type="entry name" value="Rad9"/>
    <property type="match status" value="1"/>
</dbReference>
<dbReference type="SUPFAM" id="SSF55979">
    <property type="entry name" value="DNA clamp"/>
    <property type="match status" value="1"/>
</dbReference>
<evidence type="ECO:0000313" key="2">
    <source>
        <dbReference type="EMBL" id="ODN78374.1"/>
    </source>
</evidence>
<organism evidence="2 3">
    <name type="scientific">Cryptococcus amylolentus CBS 6039</name>
    <dbReference type="NCBI Taxonomy" id="1295533"/>
    <lineage>
        <taxon>Eukaryota</taxon>
        <taxon>Fungi</taxon>
        <taxon>Dikarya</taxon>
        <taxon>Basidiomycota</taxon>
        <taxon>Agaricomycotina</taxon>
        <taxon>Tremellomycetes</taxon>
        <taxon>Tremellales</taxon>
        <taxon>Cryptococcaceae</taxon>
        <taxon>Cryptococcus</taxon>
    </lineage>
</organism>
<feature type="region of interest" description="Disordered" evidence="1">
    <location>
        <begin position="111"/>
        <end position="147"/>
    </location>
</feature>
<accession>A0A1E3HPW9</accession>
<protein>
    <recommendedName>
        <fullName evidence="4">Cell cycle checkpoint control protein RAD9A</fullName>
    </recommendedName>
</protein>
<dbReference type="GO" id="GO:0071479">
    <property type="term" value="P:cellular response to ionizing radiation"/>
    <property type="evidence" value="ECO:0007669"/>
    <property type="project" value="TreeGrafter"/>
</dbReference>